<dbReference type="GO" id="GO:0004519">
    <property type="term" value="F:endonuclease activity"/>
    <property type="evidence" value="ECO:0007669"/>
    <property type="project" value="UniProtKB-KW"/>
</dbReference>
<keyword evidence="5" id="KW-0378">Hydrolase</keyword>
<dbReference type="AlphaFoldDB" id="A0A348XPG5"/>
<dbReference type="SUPFAM" id="SSF54786">
    <property type="entry name" value="YcfA/nrd intein domain"/>
    <property type="match status" value="1"/>
</dbReference>
<evidence type="ECO:0000256" key="2">
    <source>
        <dbReference type="ARBA" id="ARBA00022649"/>
    </source>
</evidence>
<dbReference type="GO" id="GO:0016787">
    <property type="term" value="F:hydrolase activity"/>
    <property type="evidence" value="ECO:0007669"/>
    <property type="project" value="UniProtKB-KW"/>
</dbReference>
<comment type="similarity">
    <text evidence="1">Belongs to the HicA mRNA interferase family.</text>
</comment>
<keyword evidence="2" id="KW-1277">Toxin-antitoxin system</keyword>
<evidence type="ECO:0000256" key="1">
    <source>
        <dbReference type="ARBA" id="ARBA00006620"/>
    </source>
</evidence>
<evidence type="ECO:0000256" key="4">
    <source>
        <dbReference type="ARBA" id="ARBA00022759"/>
    </source>
</evidence>
<evidence type="ECO:0000256" key="6">
    <source>
        <dbReference type="ARBA" id="ARBA00022884"/>
    </source>
</evidence>
<dbReference type="RefSeq" id="WP_015716162.1">
    <property type="nucleotide sequence ID" value="NZ_PELN01000094.1"/>
</dbReference>
<accession>A0A348XPG5</accession>
<comment type="caution">
    <text evidence="8">The sequence shown here is derived from an EMBL/GenBank/DDBJ whole genome shotgun (WGS) entry which is preliminary data.</text>
</comment>
<proteinExistence type="inferred from homology"/>
<keyword evidence="3" id="KW-0540">Nuclease</keyword>
<keyword evidence="4" id="KW-0255">Endonuclease</keyword>
<evidence type="ECO:0000256" key="7">
    <source>
        <dbReference type="ARBA" id="ARBA00023016"/>
    </source>
</evidence>
<dbReference type="GO" id="GO:0003729">
    <property type="term" value="F:mRNA binding"/>
    <property type="evidence" value="ECO:0007669"/>
    <property type="project" value="InterPro"/>
</dbReference>
<dbReference type="InterPro" id="IPR038570">
    <property type="entry name" value="HicA_sf"/>
</dbReference>
<evidence type="ECO:0000256" key="5">
    <source>
        <dbReference type="ARBA" id="ARBA00022801"/>
    </source>
</evidence>
<gene>
    <name evidence="8" type="ORF">CSW45_01415</name>
</gene>
<sequence>MKLPRDLHGEELAKRLSRLGYQVVRQTGSHIRLTWNEGGQEHHLTIPRHHPLKLGTLAGILREIAEARNLTREELLKLLDL</sequence>
<evidence type="ECO:0000256" key="3">
    <source>
        <dbReference type="ARBA" id="ARBA00022722"/>
    </source>
</evidence>
<organism evidence="8 9">
    <name type="scientific">Thermus scotoductus</name>
    <dbReference type="NCBI Taxonomy" id="37636"/>
    <lineage>
        <taxon>Bacteria</taxon>
        <taxon>Thermotogati</taxon>
        <taxon>Deinococcota</taxon>
        <taxon>Deinococci</taxon>
        <taxon>Thermales</taxon>
        <taxon>Thermaceae</taxon>
        <taxon>Thermus</taxon>
    </lineage>
</organism>
<dbReference type="Proteomes" id="UP000286910">
    <property type="component" value="Unassembled WGS sequence"/>
</dbReference>
<evidence type="ECO:0000313" key="8">
    <source>
        <dbReference type="EMBL" id="RTH06710.1"/>
    </source>
</evidence>
<protein>
    <submittedName>
        <fullName evidence="8">Type II toxin-antitoxin system HicA family toxin</fullName>
    </submittedName>
</protein>
<dbReference type="EMBL" id="PELR01000028">
    <property type="protein sequence ID" value="RTH06710.1"/>
    <property type="molecule type" value="Genomic_DNA"/>
</dbReference>
<name>A0A348XPG5_THESC</name>
<keyword evidence="7" id="KW-0346">Stress response</keyword>
<keyword evidence="6" id="KW-0694">RNA-binding</keyword>
<dbReference type="Pfam" id="PF07927">
    <property type="entry name" value="HicA_toxin"/>
    <property type="match status" value="1"/>
</dbReference>
<dbReference type="InterPro" id="IPR012933">
    <property type="entry name" value="HicA_mRNA_interferase"/>
</dbReference>
<reference evidence="8 9" key="1">
    <citation type="journal article" date="2019" name="Extremophiles">
        <title>Biogeography of thermophiles and predominance of Thermus scotoductus in domestic water heaters.</title>
        <authorList>
            <person name="Wilpiszeski R.L."/>
            <person name="Zhang Z."/>
            <person name="House C.H."/>
        </authorList>
    </citation>
    <scope>NUCLEOTIDE SEQUENCE [LARGE SCALE GENOMIC DNA]</scope>
    <source>
        <strain evidence="8 9">32_S32</strain>
    </source>
</reference>
<evidence type="ECO:0000313" key="9">
    <source>
        <dbReference type="Proteomes" id="UP000286910"/>
    </source>
</evidence>
<dbReference type="Gene3D" id="3.30.920.30">
    <property type="entry name" value="Hypothetical protein"/>
    <property type="match status" value="1"/>
</dbReference>